<feature type="transmembrane region" description="Helical" evidence="1">
    <location>
        <begin position="34"/>
        <end position="59"/>
    </location>
</feature>
<evidence type="ECO:0000256" key="1">
    <source>
        <dbReference type="SAM" id="Phobius"/>
    </source>
</evidence>
<feature type="transmembrane region" description="Helical" evidence="1">
    <location>
        <begin position="110"/>
        <end position="132"/>
    </location>
</feature>
<accession>A0ABX6JY34</accession>
<protein>
    <submittedName>
        <fullName evidence="2">DUF1345 domain-containing protein</fullName>
    </submittedName>
</protein>
<feature type="transmembrane region" description="Helical" evidence="1">
    <location>
        <begin position="196"/>
        <end position="218"/>
    </location>
</feature>
<dbReference type="EMBL" id="CP049933">
    <property type="protein sequence ID" value="QIM19211.1"/>
    <property type="molecule type" value="Genomic_DNA"/>
</dbReference>
<dbReference type="Proteomes" id="UP000503441">
    <property type="component" value="Chromosome"/>
</dbReference>
<proteinExistence type="predicted"/>
<organism evidence="2 3">
    <name type="scientific">Leucobacter coleopterorum</name>
    <dbReference type="NCBI Taxonomy" id="2714933"/>
    <lineage>
        <taxon>Bacteria</taxon>
        <taxon>Bacillati</taxon>
        <taxon>Actinomycetota</taxon>
        <taxon>Actinomycetes</taxon>
        <taxon>Micrococcales</taxon>
        <taxon>Microbacteriaceae</taxon>
        <taxon>Leucobacter</taxon>
    </lineage>
</organism>
<feature type="transmembrane region" description="Helical" evidence="1">
    <location>
        <begin position="79"/>
        <end position="101"/>
    </location>
</feature>
<keyword evidence="1" id="KW-1133">Transmembrane helix</keyword>
<name>A0ABX6JY34_9MICO</name>
<keyword evidence="1" id="KW-0472">Membrane</keyword>
<keyword evidence="3" id="KW-1185">Reference proteome</keyword>
<dbReference type="RefSeq" id="WP_166331455.1">
    <property type="nucleotide sequence ID" value="NZ_CP049933.1"/>
</dbReference>
<reference evidence="2 3" key="1">
    <citation type="submission" date="2020-03" db="EMBL/GenBank/DDBJ databases">
        <title>Leucobacter sp. nov., isolated from beetles.</title>
        <authorList>
            <person name="Hyun D.-W."/>
            <person name="Bae J.-W."/>
        </authorList>
    </citation>
    <scope>NUCLEOTIDE SEQUENCE [LARGE SCALE GENOMIC DNA]</scope>
    <source>
        <strain evidence="2 3">HDW9A</strain>
    </source>
</reference>
<dbReference type="Pfam" id="PF07077">
    <property type="entry name" value="DUF1345"/>
    <property type="match status" value="1"/>
</dbReference>
<dbReference type="InterPro" id="IPR009781">
    <property type="entry name" value="DUF1345"/>
</dbReference>
<feature type="transmembrane region" description="Helical" evidence="1">
    <location>
        <begin position="6"/>
        <end position="22"/>
    </location>
</feature>
<feature type="transmembrane region" description="Helical" evidence="1">
    <location>
        <begin position="165"/>
        <end position="184"/>
    </location>
</feature>
<sequence length="220" mass="24452">MSSAFAIVVAILIALPSIIEVYRDGVPREDLLDYWILAYLIVWPLFVLVYLASTHLAYAKRLPQLETKPRTLWSQLFGYGGPSSWTMTAALVSIVLTVFIAQTPDYRSDWVYITLGMLTVVCSWALMVYSFALQYGHLSTAVNEHGTHHITLGIEHDEEPRLGDYLTLAILLSTMAATVSASINTRQAWQTVRANVIFAFIFNTVIVAMMVSLLFGGLSG</sequence>
<keyword evidence="1" id="KW-0812">Transmembrane</keyword>
<gene>
    <name evidence="2" type="ORF">G7066_12680</name>
</gene>
<evidence type="ECO:0000313" key="2">
    <source>
        <dbReference type="EMBL" id="QIM19211.1"/>
    </source>
</evidence>
<evidence type="ECO:0000313" key="3">
    <source>
        <dbReference type="Proteomes" id="UP000503441"/>
    </source>
</evidence>